<organism evidence="1 2">
    <name type="scientific">Ranatra chinensis</name>
    <dbReference type="NCBI Taxonomy" id="642074"/>
    <lineage>
        <taxon>Eukaryota</taxon>
        <taxon>Metazoa</taxon>
        <taxon>Ecdysozoa</taxon>
        <taxon>Arthropoda</taxon>
        <taxon>Hexapoda</taxon>
        <taxon>Insecta</taxon>
        <taxon>Pterygota</taxon>
        <taxon>Neoptera</taxon>
        <taxon>Paraneoptera</taxon>
        <taxon>Hemiptera</taxon>
        <taxon>Heteroptera</taxon>
        <taxon>Panheteroptera</taxon>
        <taxon>Nepomorpha</taxon>
        <taxon>Nepidae</taxon>
        <taxon>Ranatrinae</taxon>
        <taxon>Ranatra</taxon>
    </lineage>
</organism>
<dbReference type="Proteomes" id="UP001558652">
    <property type="component" value="Unassembled WGS sequence"/>
</dbReference>
<name>A0ABD0YD76_9HEMI</name>
<sequence>MASKRRKKKQETTGIRSCLPWHMPQSFNGLDYLAELLWNRNPRHPDRRADYTKLFDTQVFKECMRKQLACHGGRNGQNKPGTASVSCEIFVNLTQPVRSTFFILRRESAADSHRQLVSKAVGLTPEDVHPKGP</sequence>
<protein>
    <submittedName>
        <fullName evidence="1">Uncharacterized protein</fullName>
    </submittedName>
</protein>
<dbReference type="AlphaFoldDB" id="A0ABD0YD76"/>
<evidence type="ECO:0000313" key="1">
    <source>
        <dbReference type="EMBL" id="KAL1129260.1"/>
    </source>
</evidence>
<dbReference type="EMBL" id="JBFDAA010000009">
    <property type="protein sequence ID" value="KAL1129260.1"/>
    <property type="molecule type" value="Genomic_DNA"/>
</dbReference>
<gene>
    <name evidence="1" type="ORF">AAG570_013789</name>
</gene>
<comment type="caution">
    <text evidence="1">The sequence shown here is derived from an EMBL/GenBank/DDBJ whole genome shotgun (WGS) entry which is preliminary data.</text>
</comment>
<keyword evidence="2" id="KW-1185">Reference proteome</keyword>
<evidence type="ECO:0000313" key="2">
    <source>
        <dbReference type="Proteomes" id="UP001558652"/>
    </source>
</evidence>
<accession>A0ABD0YD76</accession>
<proteinExistence type="predicted"/>
<reference evidence="1 2" key="1">
    <citation type="submission" date="2024-07" db="EMBL/GenBank/DDBJ databases">
        <title>Chromosome-level genome assembly of the water stick insect Ranatra chinensis (Heteroptera: Nepidae).</title>
        <authorList>
            <person name="Liu X."/>
        </authorList>
    </citation>
    <scope>NUCLEOTIDE SEQUENCE [LARGE SCALE GENOMIC DNA]</scope>
    <source>
        <strain evidence="1">Cailab_2021Rc</strain>
        <tissue evidence="1">Muscle</tissue>
    </source>
</reference>